<dbReference type="SUPFAM" id="SSF51556">
    <property type="entry name" value="Metallo-dependent hydrolases"/>
    <property type="match status" value="1"/>
</dbReference>
<dbReference type="PROSITE" id="PS01137">
    <property type="entry name" value="TATD_1"/>
    <property type="match status" value="1"/>
</dbReference>
<dbReference type="AlphaFoldDB" id="A0A1B8PI80"/>
<sequence length="278" mass="32009">MYLFDTHTHFDVPEYDDKRDEYNQNAFNHGVRHVVLIGYLAKHFDRMRQVKQHADSHHPLIHHLACGLHPLYIKEHGDDDLIVLDDYLNTYPNIAIGEMGLDTYPDELKETDVYDKQCRFFIEQIKLSKIHDLPIVLHIRKSHADAIKLLKEQKYNAHHQGGIAHSFSGGTNEALYFAKLGFKIGITGQITNPNAKKLRQAIKAVFDKMGVSAFVIETDCPDMNPIPAQIGGHDFNEPKNLIHVLDELSVLFNMDKETLAYQLWQNSNEAFKTNFEYI</sequence>
<accession>A0A1B8PI80</accession>
<evidence type="ECO:0000313" key="4">
    <source>
        <dbReference type="EMBL" id="OBX49410.1"/>
    </source>
</evidence>
<dbReference type="InterPro" id="IPR032466">
    <property type="entry name" value="Metal_Hydrolase"/>
</dbReference>
<dbReference type="GO" id="GO:0005829">
    <property type="term" value="C:cytosol"/>
    <property type="evidence" value="ECO:0007669"/>
    <property type="project" value="TreeGrafter"/>
</dbReference>
<name>A0A1B8PI80_MORNO</name>
<evidence type="ECO:0000256" key="1">
    <source>
        <dbReference type="ARBA" id="ARBA00009275"/>
    </source>
</evidence>
<evidence type="ECO:0000256" key="3">
    <source>
        <dbReference type="PIRSR" id="PIRSR005902-1"/>
    </source>
</evidence>
<dbReference type="Gene3D" id="3.20.20.140">
    <property type="entry name" value="Metal-dependent hydrolases"/>
    <property type="match status" value="1"/>
</dbReference>
<gene>
    <name evidence="4" type="ORF">A9Z60_03300</name>
</gene>
<dbReference type="GO" id="GO:0046872">
    <property type="term" value="F:metal ion binding"/>
    <property type="evidence" value="ECO:0007669"/>
    <property type="project" value="UniProtKB-KW"/>
</dbReference>
<dbReference type="PANTHER" id="PTHR46124">
    <property type="entry name" value="D-AMINOACYL-TRNA DEACYLASE"/>
    <property type="match status" value="1"/>
</dbReference>
<evidence type="ECO:0000313" key="5">
    <source>
        <dbReference type="Proteomes" id="UP000092671"/>
    </source>
</evidence>
<dbReference type="PANTHER" id="PTHR46124:SF3">
    <property type="entry name" value="HYDROLASE"/>
    <property type="match status" value="1"/>
</dbReference>
<dbReference type="InterPro" id="IPR001130">
    <property type="entry name" value="TatD-like"/>
</dbReference>
<dbReference type="OrthoDB" id="9810005at2"/>
<feature type="binding site" evidence="3">
    <location>
        <position position="9"/>
    </location>
    <ligand>
        <name>a divalent metal cation</name>
        <dbReference type="ChEBI" id="CHEBI:60240"/>
        <label>1</label>
    </ligand>
</feature>
<comment type="similarity">
    <text evidence="1">Belongs to the metallo-dependent hydrolases superfamily. TatD-type hydrolase family.</text>
</comment>
<dbReference type="GO" id="GO:0016788">
    <property type="term" value="F:hydrolase activity, acting on ester bonds"/>
    <property type="evidence" value="ECO:0007669"/>
    <property type="project" value="InterPro"/>
</dbReference>
<keyword evidence="3" id="KW-0479">Metal-binding</keyword>
<reference evidence="4 5" key="1">
    <citation type="submission" date="2016-06" db="EMBL/GenBank/DDBJ databases">
        <title>Draft genome of Moraxella nonliquefaciens CCUG 60284.</title>
        <authorList>
            <person name="Salva-Serra F."/>
            <person name="Engstrom-Jakobsson H."/>
            <person name="Thorell K."/>
            <person name="Gonzales-Siles L."/>
            <person name="Karlsson R."/>
            <person name="Boulund F."/>
            <person name="Engstrand L."/>
            <person name="Kristiansson E."/>
            <person name="Moore E."/>
        </authorList>
    </citation>
    <scope>NUCLEOTIDE SEQUENCE [LARGE SCALE GENOMIC DNA]</scope>
    <source>
        <strain evidence="4 5">CCUG 60284</strain>
    </source>
</reference>
<organism evidence="4 5">
    <name type="scientific">Moraxella nonliquefaciens</name>
    <dbReference type="NCBI Taxonomy" id="478"/>
    <lineage>
        <taxon>Bacteria</taxon>
        <taxon>Pseudomonadati</taxon>
        <taxon>Pseudomonadota</taxon>
        <taxon>Gammaproteobacteria</taxon>
        <taxon>Moraxellales</taxon>
        <taxon>Moraxellaceae</taxon>
        <taxon>Moraxella</taxon>
    </lineage>
</organism>
<feature type="binding site" evidence="3">
    <location>
        <position position="219"/>
    </location>
    <ligand>
        <name>a divalent metal cation</name>
        <dbReference type="ChEBI" id="CHEBI:60240"/>
        <label>1</label>
    </ligand>
</feature>
<dbReference type="RefSeq" id="WP_066893597.1">
    <property type="nucleotide sequence ID" value="NZ_LZDN01000039.1"/>
</dbReference>
<evidence type="ECO:0000256" key="2">
    <source>
        <dbReference type="ARBA" id="ARBA00022801"/>
    </source>
</evidence>
<feature type="binding site" evidence="3">
    <location>
        <position position="165"/>
    </location>
    <ligand>
        <name>a divalent metal cation</name>
        <dbReference type="ChEBI" id="CHEBI:60240"/>
        <label>2</label>
    </ligand>
</feature>
<proteinExistence type="inferred from homology"/>
<dbReference type="PIRSF" id="PIRSF005902">
    <property type="entry name" value="DNase_TatD"/>
    <property type="match status" value="1"/>
</dbReference>
<keyword evidence="2 4" id="KW-0378">Hydrolase</keyword>
<feature type="binding site" evidence="3">
    <location>
        <position position="138"/>
    </location>
    <ligand>
        <name>a divalent metal cation</name>
        <dbReference type="ChEBI" id="CHEBI:60240"/>
        <label>2</label>
    </ligand>
</feature>
<dbReference type="Pfam" id="PF01026">
    <property type="entry name" value="TatD_DNase"/>
    <property type="match status" value="1"/>
</dbReference>
<feature type="binding site" evidence="3">
    <location>
        <position position="7"/>
    </location>
    <ligand>
        <name>a divalent metal cation</name>
        <dbReference type="ChEBI" id="CHEBI:60240"/>
        <label>1</label>
    </ligand>
</feature>
<dbReference type="InterPro" id="IPR018228">
    <property type="entry name" value="DNase_TatD-rel_CS"/>
</dbReference>
<dbReference type="EMBL" id="LZDN01000039">
    <property type="protein sequence ID" value="OBX49410.1"/>
    <property type="molecule type" value="Genomic_DNA"/>
</dbReference>
<dbReference type="Proteomes" id="UP000092671">
    <property type="component" value="Unassembled WGS sequence"/>
</dbReference>
<feature type="binding site" evidence="3">
    <location>
        <position position="98"/>
    </location>
    <ligand>
        <name>a divalent metal cation</name>
        <dbReference type="ChEBI" id="CHEBI:60240"/>
        <label>1</label>
    </ligand>
</feature>
<comment type="caution">
    <text evidence="4">The sequence shown here is derived from an EMBL/GenBank/DDBJ whole genome shotgun (WGS) entry which is preliminary data.</text>
</comment>
<dbReference type="CDD" id="cd01310">
    <property type="entry name" value="TatD_DNAse"/>
    <property type="match status" value="1"/>
</dbReference>
<protein>
    <submittedName>
        <fullName evidence="4">Hydrolase</fullName>
    </submittedName>
</protein>